<sequence length="481" mass="52127">MDCPPNASAPSRSPMLLVRMVLFSIAALAVCSNASAQSSLIEEDLYSELARMQQQIDELKNASMQPASLDNFATSYTTEPIVCCEPKPVKPKFPTARLTGFFQADAVYFDQDATNIAAVGDAQDGADFRRARLAAVGQAWDNISYQLEMDFAFPGRPSFMDVWLDIEDVILSNNLRIGQFRQPFGMDGLTSVKEMTFLERGLPFAFLPFRQIGAAMYGNQKDELATWAIAGFRYPTDVYGGNVGDNGGYGMATRLTGLLINRPDAGGLLHIGGGFSFLDPSNDQFQFRNQPEVFVGEEGGGVLAGTNPKLSPFVNTGEIDANNASLFSAELAAAHGSFYAQSEFIYAYVDQINGPSLGFSGAYAYCGYFLTGEKRPYNGKAGVYGSVKPRKSVGEEGGIGAWEIATRYSYIDLTDENINGGRLNNITAGLNWYLNPHTKFQFNYIYSMLDAQAGAGPIPDTPAGVGDSNAGIFAMRAQVDF</sequence>
<dbReference type="InterPro" id="IPR010870">
    <property type="entry name" value="Porin_O/P"/>
</dbReference>
<keyword evidence="3" id="KW-1185">Reference proteome</keyword>
<dbReference type="SUPFAM" id="SSF56935">
    <property type="entry name" value="Porins"/>
    <property type="match status" value="1"/>
</dbReference>
<dbReference type="Pfam" id="PF07396">
    <property type="entry name" value="Porin_O_P"/>
    <property type="match status" value="1"/>
</dbReference>
<dbReference type="AlphaFoldDB" id="A0A7W5E4I4"/>
<keyword evidence="1" id="KW-0732">Signal</keyword>
<proteinExistence type="predicted"/>
<evidence type="ECO:0000313" key="3">
    <source>
        <dbReference type="Proteomes" id="UP000536179"/>
    </source>
</evidence>
<comment type="caution">
    <text evidence="2">The sequence shown here is derived from an EMBL/GenBank/DDBJ whole genome shotgun (WGS) entry which is preliminary data.</text>
</comment>
<evidence type="ECO:0000256" key="1">
    <source>
        <dbReference type="SAM" id="SignalP"/>
    </source>
</evidence>
<organism evidence="2 3">
    <name type="scientific">Aporhodopirellula rubra</name>
    <dbReference type="NCBI Taxonomy" id="980271"/>
    <lineage>
        <taxon>Bacteria</taxon>
        <taxon>Pseudomonadati</taxon>
        <taxon>Planctomycetota</taxon>
        <taxon>Planctomycetia</taxon>
        <taxon>Pirellulales</taxon>
        <taxon>Pirellulaceae</taxon>
        <taxon>Aporhodopirellula</taxon>
    </lineage>
</organism>
<feature type="signal peptide" evidence="1">
    <location>
        <begin position="1"/>
        <end position="36"/>
    </location>
</feature>
<evidence type="ECO:0000313" key="2">
    <source>
        <dbReference type="EMBL" id="MBB3210080.1"/>
    </source>
</evidence>
<protein>
    <submittedName>
        <fullName evidence="2">Phosphate-selective porin OprO/OprP</fullName>
    </submittedName>
</protein>
<dbReference type="InterPro" id="IPR023614">
    <property type="entry name" value="Porin_dom_sf"/>
</dbReference>
<dbReference type="Proteomes" id="UP000536179">
    <property type="component" value="Unassembled WGS sequence"/>
</dbReference>
<dbReference type="RefSeq" id="WP_246421109.1">
    <property type="nucleotide sequence ID" value="NZ_JACHXU010000031.1"/>
</dbReference>
<feature type="chain" id="PRO_5030574634" evidence="1">
    <location>
        <begin position="37"/>
        <end position="481"/>
    </location>
</feature>
<dbReference type="EMBL" id="JACHXU010000031">
    <property type="protein sequence ID" value="MBB3210080.1"/>
    <property type="molecule type" value="Genomic_DNA"/>
</dbReference>
<name>A0A7W5E4I4_9BACT</name>
<accession>A0A7W5E4I4</accession>
<reference evidence="2 3" key="1">
    <citation type="submission" date="2020-08" db="EMBL/GenBank/DDBJ databases">
        <title>Genomic Encyclopedia of Type Strains, Phase III (KMG-III): the genomes of soil and plant-associated and newly described type strains.</title>
        <authorList>
            <person name="Whitman W."/>
        </authorList>
    </citation>
    <scope>NUCLEOTIDE SEQUENCE [LARGE SCALE GENOMIC DNA]</scope>
    <source>
        <strain evidence="2 3">CECT 8075</strain>
    </source>
</reference>
<gene>
    <name evidence="2" type="ORF">FHS27_005926</name>
</gene>
<dbReference type="Gene3D" id="2.40.160.10">
    <property type="entry name" value="Porin"/>
    <property type="match status" value="1"/>
</dbReference>